<dbReference type="CDD" id="cd04651">
    <property type="entry name" value="LbH_G1P_AT_C"/>
    <property type="match status" value="1"/>
</dbReference>
<keyword evidence="13" id="KW-1185">Reference proteome</keyword>
<dbReference type="NCBIfam" id="TIGR02091">
    <property type="entry name" value="glgC"/>
    <property type="match status" value="1"/>
</dbReference>
<keyword evidence="5 9" id="KW-0547">Nucleotide-binding</keyword>
<dbReference type="Pfam" id="PF24894">
    <property type="entry name" value="Hexapep_GlmU"/>
    <property type="match status" value="1"/>
</dbReference>
<evidence type="ECO:0000256" key="5">
    <source>
        <dbReference type="ARBA" id="ARBA00022741"/>
    </source>
</evidence>
<dbReference type="InterPro" id="IPR023049">
    <property type="entry name" value="GlgC_bac"/>
</dbReference>
<evidence type="ECO:0000256" key="2">
    <source>
        <dbReference type="ARBA" id="ARBA00022600"/>
    </source>
</evidence>
<evidence type="ECO:0000256" key="1">
    <source>
        <dbReference type="ARBA" id="ARBA00010443"/>
    </source>
</evidence>
<keyword evidence="2 9" id="KW-0321">Glycogen metabolism</keyword>
<dbReference type="InterPro" id="IPR056818">
    <property type="entry name" value="GlmU/GlgC-like_hexapep"/>
</dbReference>
<dbReference type="EC" id="2.7.7.27" evidence="9"/>
<dbReference type="UniPathway" id="UPA00164"/>
<dbReference type="InterPro" id="IPR011831">
    <property type="entry name" value="ADP-Glc_PPase"/>
</dbReference>
<dbReference type="PANTHER" id="PTHR43523">
    <property type="entry name" value="GLUCOSE-1-PHOSPHATE ADENYLYLTRANSFERASE-RELATED"/>
    <property type="match status" value="1"/>
</dbReference>
<keyword evidence="7 9" id="KW-0320">Glycogen biosynthesis</keyword>
<dbReference type="SUPFAM" id="SSF53448">
    <property type="entry name" value="Nucleotide-diphospho-sugar transferases"/>
    <property type="match status" value="1"/>
</dbReference>
<dbReference type="PROSITE" id="PS00810">
    <property type="entry name" value="ADP_GLC_PYROPHOSPH_3"/>
    <property type="match status" value="1"/>
</dbReference>
<evidence type="ECO:0000256" key="7">
    <source>
        <dbReference type="ARBA" id="ARBA00023056"/>
    </source>
</evidence>
<dbReference type="Proteomes" id="UP000288178">
    <property type="component" value="Unassembled WGS sequence"/>
</dbReference>
<dbReference type="InterPro" id="IPR011004">
    <property type="entry name" value="Trimer_LpxA-like_sf"/>
</dbReference>
<feature type="binding site" evidence="9">
    <location>
        <position position="209"/>
    </location>
    <ligand>
        <name>alpha-D-glucose 1-phosphate</name>
        <dbReference type="ChEBI" id="CHEBI:58601"/>
    </ligand>
</feature>
<comment type="function">
    <text evidence="9">Involved in the biosynthesis of ADP-glucose, a building block required for the elongation reactions to produce glycogen. Catalyzes the reaction between ATP and alpha-D-glucose 1-phosphate (G1P) to produce pyrophosphate and ADP-Glc.</text>
</comment>
<protein>
    <recommendedName>
        <fullName evidence="9">Glucose-1-phosphate adenylyltransferase</fullName>
        <ecNumber evidence="9">2.7.7.27</ecNumber>
    </recommendedName>
    <alternativeName>
        <fullName evidence="9">ADP-glucose pyrophosphorylase</fullName>
        <shortName evidence="9">ADPGlc PPase</shortName>
    </alternativeName>
    <alternativeName>
        <fullName evidence="9">ADP-glucose synthase</fullName>
    </alternativeName>
</protein>
<comment type="similarity">
    <text evidence="1 9">Belongs to the bacterial/plant glucose-1-phosphate adenylyltransferase family.</text>
</comment>
<feature type="site" description="Could play a key role in the communication between the regulatory and the substrate sites" evidence="9">
    <location>
        <position position="70"/>
    </location>
</feature>
<gene>
    <name evidence="9 12" type="primary">glgC</name>
    <name evidence="12" type="ORF">ENE75_19855</name>
</gene>
<sequence>MQPAPSSRPDEPCRRTYAMVLAGGRGKRLGPLTDRRAKPAVPFAGKLEIIDFALSNCVNAGIRHIGVLTQYKAQSLIRHLERGWGFLAATLGEYVDVVPAQQQVGEAWYAGTADAVAQNVELIREADARWVLVLAGDHVYKMDYAVMLADHVASGAAVTMACIDVPRHEASAFGVLQLAEDGSGRVAAFAEKPSDPAPLPGRPDRALASMGVYVFDADLLLAELARDAADRTSSHDFGHDLLPALVARGLVHVHDFARSCVNTTPQGPYWRDVGTVDAYYAANMDLVQVQPQLNLYDDDWPILSQQRQLPPAKFVFDELGGRCGQALQSLVASGCIVSGALVRRSILFSKVHVDEGSAVEDSLLLPNVRCGRGVRLRRCIVDKHCRLPDGFTAGLDPDSDRARGFFVTPGGVTLITPEMIGQAGRVG</sequence>
<evidence type="ECO:0000256" key="8">
    <source>
        <dbReference type="ARBA" id="ARBA00023277"/>
    </source>
</evidence>
<name>A0A3S2WS35_9BURK</name>
<evidence type="ECO:0000256" key="4">
    <source>
        <dbReference type="ARBA" id="ARBA00022695"/>
    </source>
</evidence>
<organism evidence="12 13">
    <name type="scientific">Rubrivivax albus</name>
    <dbReference type="NCBI Taxonomy" id="2499835"/>
    <lineage>
        <taxon>Bacteria</taxon>
        <taxon>Pseudomonadati</taxon>
        <taxon>Pseudomonadota</taxon>
        <taxon>Betaproteobacteria</taxon>
        <taxon>Burkholderiales</taxon>
        <taxon>Sphaerotilaceae</taxon>
        <taxon>Rubrivivax</taxon>
    </lineage>
</organism>
<comment type="catalytic activity">
    <reaction evidence="9">
        <text>alpha-D-glucose 1-phosphate + ATP + H(+) = ADP-alpha-D-glucose + diphosphate</text>
        <dbReference type="Rhea" id="RHEA:12120"/>
        <dbReference type="ChEBI" id="CHEBI:15378"/>
        <dbReference type="ChEBI" id="CHEBI:30616"/>
        <dbReference type="ChEBI" id="CHEBI:33019"/>
        <dbReference type="ChEBI" id="CHEBI:57498"/>
        <dbReference type="ChEBI" id="CHEBI:58601"/>
        <dbReference type="EC" id="2.7.7.27"/>
    </reaction>
</comment>
<dbReference type="NCBIfam" id="NF002023">
    <property type="entry name" value="PRK00844.1"/>
    <property type="match status" value="1"/>
</dbReference>
<dbReference type="GO" id="GO:0005978">
    <property type="term" value="P:glycogen biosynthetic process"/>
    <property type="evidence" value="ECO:0007669"/>
    <property type="project" value="UniProtKB-UniRule"/>
</dbReference>
<keyword evidence="4 9" id="KW-0548">Nucleotidyltransferase</keyword>
<keyword evidence="3 9" id="KW-0808">Transferase</keyword>
<dbReference type="PROSITE" id="PS00809">
    <property type="entry name" value="ADP_GLC_PYROPHOSPH_2"/>
    <property type="match status" value="1"/>
</dbReference>
<reference evidence="12 13" key="1">
    <citation type="submission" date="2019-01" db="EMBL/GenBank/DDBJ databases">
        <authorList>
            <person name="Chen W.-M."/>
        </authorList>
    </citation>
    <scope>NUCLEOTIDE SEQUENCE [LARGE SCALE GENOMIC DNA]</scope>
    <source>
        <strain evidence="12 13">ICH-3</strain>
    </source>
</reference>
<dbReference type="InterPro" id="IPR029044">
    <property type="entry name" value="Nucleotide-diphossugar_trans"/>
</dbReference>
<dbReference type="GO" id="GO:0008878">
    <property type="term" value="F:glucose-1-phosphate adenylyltransferase activity"/>
    <property type="evidence" value="ECO:0007669"/>
    <property type="project" value="UniProtKB-UniRule"/>
</dbReference>
<keyword evidence="8 9" id="KW-0119">Carbohydrate metabolism</keyword>
<evidence type="ECO:0000313" key="13">
    <source>
        <dbReference type="Proteomes" id="UP000288178"/>
    </source>
</evidence>
<dbReference type="SUPFAM" id="SSF51161">
    <property type="entry name" value="Trimeric LpxA-like enzymes"/>
    <property type="match status" value="1"/>
</dbReference>
<dbReference type="HAMAP" id="MF_00624">
    <property type="entry name" value="GlgC"/>
    <property type="match status" value="1"/>
</dbReference>
<feature type="binding site" evidence="9">
    <location>
        <begin position="191"/>
        <end position="192"/>
    </location>
    <ligand>
        <name>alpha-D-glucose 1-phosphate</name>
        <dbReference type="ChEBI" id="CHEBI:58601"/>
    </ligand>
</feature>
<dbReference type="PROSITE" id="PS00808">
    <property type="entry name" value="ADP_GLC_PYROPHOSPH_1"/>
    <property type="match status" value="1"/>
</dbReference>
<dbReference type="RefSeq" id="WP_128200086.1">
    <property type="nucleotide sequence ID" value="NZ_SACT01000008.1"/>
</dbReference>
<dbReference type="Gene3D" id="3.90.550.10">
    <property type="entry name" value="Spore Coat Polysaccharide Biosynthesis Protein SpsA, Chain A"/>
    <property type="match status" value="1"/>
</dbReference>
<dbReference type="InterPro" id="IPR005835">
    <property type="entry name" value="NTP_transferase_dom"/>
</dbReference>
<evidence type="ECO:0000259" key="10">
    <source>
        <dbReference type="Pfam" id="PF00483"/>
    </source>
</evidence>
<evidence type="ECO:0000313" key="12">
    <source>
        <dbReference type="EMBL" id="RVT49335.1"/>
    </source>
</evidence>
<feature type="binding site" evidence="9">
    <location>
        <position position="174"/>
    </location>
    <ligand>
        <name>alpha-D-glucose 1-phosphate</name>
        <dbReference type="ChEBI" id="CHEBI:58601"/>
    </ligand>
</feature>
<evidence type="ECO:0000256" key="9">
    <source>
        <dbReference type="HAMAP-Rule" id="MF_00624"/>
    </source>
</evidence>
<feature type="domain" description="Nucleotidyl transferase" evidence="10">
    <location>
        <begin position="18"/>
        <end position="287"/>
    </location>
</feature>
<dbReference type="AlphaFoldDB" id="A0A3S2WS35"/>
<dbReference type="NCBIfam" id="NF001947">
    <property type="entry name" value="PRK00725.1"/>
    <property type="match status" value="1"/>
</dbReference>
<comment type="subunit">
    <text evidence="9">Homotetramer.</text>
</comment>
<evidence type="ECO:0000256" key="3">
    <source>
        <dbReference type="ARBA" id="ARBA00022679"/>
    </source>
</evidence>
<dbReference type="CDD" id="cd02508">
    <property type="entry name" value="ADP_Glucose_PP"/>
    <property type="match status" value="1"/>
</dbReference>
<comment type="caution">
    <text evidence="12">The sequence shown here is derived from an EMBL/GenBank/DDBJ whole genome shotgun (WGS) entry which is preliminary data.</text>
</comment>
<keyword evidence="6 9" id="KW-0067">ATP-binding</keyword>
<accession>A0A3S2WS35</accession>
<dbReference type="Gene3D" id="2.160.10.10">
    <property type="entry name" value="Hexapeptide repeat proteins"/>
    <property type="match status" value="1"/>
</dbReference>
<proteinExistence type="inferred from homology"/>
<feature type="binding site" evidence="9">
    <location>
        <position position="109"/>
    </location>
    <ligand>
        <name>alpha-D-glucose 1-phosphate</name>
        <dbReference type="ChEBI" id="CHEBI:58601"/>
    </ligand>
</feature>
<comment type="pathway">
    <text evidence="9">Glycan biosynthesis; glycogen biosynthesis.</text>
</comment>
<evidence type="ECO:0000259" key="11">
    <source>
        <dbReference type="Pfam" id="PF24894"/>
    </source>
</evidence>
<feature type="domain" description="Glucose-1-phosphate adenylyltransferase/Bifunctional protein GlmU-like C-terminal hexapeptide" evidence="11">
    <location>
        <begin position="310"/>
        <end position="415"/>
    </location>
</feature>
<dbReference type="PANTHER" id="PTHR43523:SF2">
    <property type="entry name" value="GLUCOSE-1-PHOSPHATE ADENYLYLTRANSFERASE"/>
    <property type="match status" value="1"/>
</dbReference>
<dbReference type="OrthoDB" id="9801810at2"/>
<feature type="site" description="Could play a key role in the communication between the regulatory and the substrate sites" evidence="9">
    <location>
        <position position="108"/>
    </location>
</feature>
<dbReference type="Pfam" id="PF00483">
    <property type="entry name" value="NTP_transferase"/>
    <property type="match status" value="1"/>
</dbReference>
<dbReference type="InterPro" id="IPR005836">
    <property type="entry name" value="ADP_Glu_pyroP_CS"/>
</dbReference>
<evidence type="ECO:0000256" key="6">
    <source>
        <dbReference type="ARBA" id="ARBA00022840"/>
    </source>
</evidence>
<dbReference type="GO" id="GO:0005524">
    <property type="term" value="F:ATP binding"/>
    <property type="evidence" value="ECO:0007669"/>
    <property type="project" value="UniProtKB-KW"/>
</dbReference>
<dbReference type="EMBL" id="SACT01000008">
    <property type="protein sequence ID" value="RVT49335.1"/>
    <property type="molecule type" value="Genomic_DNA"/>
</dbReference>